<name>A0A917CUM6_9NOCA</name>
<dbReference type="PANTHER" id="PTHR30591">
    <property type="entry name" value="RECBCD ENZYME SUBUNIT RECC"/>
    <property type="match status" value="1"/>
</dbReference>
<evidence type="ECO:0000256" key="9">
    <source>
        <dbReference type="ARBA" id="ARBA00023204"/>
    </source>
</evidence>
<keyword evidence="8 10" id="KW-0238">DNA-binding</keyword>
<evidence type="ECO:0000256" key="5">
    <source>
        <dbReference type="ARBA" id="ARBA00022806"/>
    </source>
</evidence>
<dbReference type="Gene3D" id="3.40.50.300">
    <property type="entry name" value="P-loop containing nucleotide triphosphate hydrolases"/>
    <property type="match status" value="2"/>
</dbReference>
<evidence type="ECO:0000256" key="3">
    <source>
        <dbReference type="ARBA" id="ARBA00022763"/>
    </source>
</evidence>
<feature type="domain" description="RecC C-terminal" evidence="11">
    <location>
        <begin position="800"/>
        <end position="1025"/>
    </location>
</feature>
<keyword evidence="1 10" id="KW-0540">Nuclease</keyword>
<dbReference type="Pfam" id="PF04257">
    <property type="entry name" value="Exonuc_V_gamma"/>
    <property type="match status" value="1"/>
</dbReference>
<proteinExistence type="inferred from homology"/>
<dbReference type="GO" id="GO:0009338">
    <property type="term" value="C:exodeoxyribonuclease V complex"/>
    <property type="evidence" value="ECO:0007669"/>
    <property type="project" value="InterPro"/>
</dbReference>
<dbReference type="NCBIfam" id="TIGR01450">
    <property type="entry name" value="recC"/>
    <property type="match status" value="1"/>
</dbReference>
<dbReference type="GO" id="GO:0008854">
    <property type="term" value="F:exodeoxyribonuclease V activity"/>
    <property type="evidence" value="ECO:0007669"/>
    <property type="project" value="InterPro"/>
</dbReference>
<dbReference type="AlphaFoldDB" id="A0A917CUM6"/>
<dbReference type="InterPro" id="IPR013986">
    <property type="entry name" value="DExx_box_DNA_helicase_dom_sf"/>
</dbReference>
<dbReference type="GO" id="GO:0003678">
    <property type="term" value="F:DNA helicase activity"/>
    <property type="evidence" value="ECO:0007669"/>
    <property type="project" value="UniProtKB-UniRule"/>
</dbReference>
<keyword evidence="6 10" id="KW-0269">Exonuclease</keyword>
<accession>A0A917CUM6</accession>
<dbReference type="PIRSF" id="PIRSF000980">
    <property type="entry name" value="RecC"/>
    <property type="match status" value="1"/>
</dbReference>
<reference evidence="12" key="1">
    <citation type="journal article" date="2014" name="Int. J. Syst. Evol. Microbiol.">
        <title>Complete genome sequence of Corynebacterium casei LMG S-19264T (=DSM 44701T), isolated from a smear-ripened cheese.</title>
        <authorList>
            <consortium name="US DOE Joint Genome Institute (JGI-PGF)"/>
            <person name="Walter F."/>
            <person name="Albersmeier A."/>
            <person name="Kalinowski J."/>
            <person name="Ruckert C."/>
        </authorList>
    </citation>
    <scope>NUCLEOTIDE SEQUENCE</scope>
    <source>
        <strain evidence="12">CCM 7905</strain>
    </source>
</reference>
<comment type="function">
    <text evidence="10">A helicase/nuclease that prepares dsDNA breaks (DSB) for recombinational DNA repair. Binds to DSBs and unwinds DNA via a highly rapid and processive ATP-dependent bidirectional helicase activity. Unwinds dsDNA until it encounters a Chi (crossover hotspot instigator) sequence from the 3' direction. Cuts ssDNA a few nucleotides 3' to the Chi site. The properties and activities of the enzyme are changed at Chi. The Chi-altered holoenzyme produces a long 3'-ssDNA overhang and facilitates RecA-binding to the ssDNA for homologous DNA recombination and repair. Holoenzyme degrades any linearized DNA that is unable to undergo homologous recombination. In the holoenzyme this subunit recognizes the wild-type Chi sequence, and when added to isolated RecB increases its ATP-dependent helicase processivity.</text>
</comment>
<dbReference type="PANTHER" id="PTHR30591:SF1">
    <property type="entry name" value="RECBCD ENZYME SUBUNIT RECC"/>
    <property type="match status" value="1"/>
</dbReference>
<evidence type="ECO:0000256" key="8">
    <source>
        <dbReference type="ARBA" id="ARBA00023125"/>
    </source>
</evidence>
<evidence type="ECO:0000256" key="7">
    <source>
        <dbReference type="ARBA" id="ARBA00022840"/>
    </source>
</evidence>
<reference evidence="12" key="2">
    <citation type="submission" date="2020-09" db="EMBL/GenBank/DDBJ databases">
        <authorList>
            <person name="Sun Q."/>
            <person name="Sedlacek I."/>
        </authorList>
    </citation>
    <scope>NUCLEOTIDE SEQUENCE</scope>
    <source>
        <strain evidence="12">CCM 7905</strain>
    </source>
</reference>
<dbReference type="InterPro" id="IPR011335">
    <property type="entry name" value="Restrct_endonuc-II-like"/>
</dbReference>
<keyword evidence="13" id="KW-1185">Reference proteome</keyword>
<keyword evidence="9 10" id="KW-0234">DNA repair</keyword>
<comment type="miscellaneous">
    <text evidence="10">In the RecBCD complex, RecB has a slow 3'-5' helicase, an exonuclease activity and loads RecA onto ssDNA, RecD has a fast 5'-3' helicase activity, while RecC stimulates the ATPase and processivity of the RecB helicase and contributes to recognition of the Chi site.</text>
</comment>
<dbReference type="SUPFAM" id="SSF52980">
    <property type="entry name" value="Restriction endonuclease-like"/>
    <property type="match status" value="1"/>
</dbReference>
<evidence type="ECO:0000256" key="4">
    <source>
        <dbReference type="ARBA" id="ARBA00022801"/>
    </source>
</evidence>
<dbReference type="Gene3D" id="1.10.10.160">
    <property type="match status" value="1"/>
</dbReference>
<keyword evidence="4 10" id="KW-0378">Hydrolase</keyword>
<evidence type="ECO:0000313" key="12">
    <source>
        <dbReference type="EMBL" id="GGG00168.1"/>
    </source>
</evidence>
<dbReference type="Pfam" id="PF17946">
    <property type="entry name" value="RecC_C"/>
    <property type="match status" value="1"/>
</dbReference>
<dbReference type="SUPFAM" id="SSF52540">
    <property type="entry name" value="P-loop containing nucleoside triphosphate hydrolases"/>
    <property type="match status" value="2"/>
</dbReference>
<keyword evidence="7 10" id="KW-0067">ATP-binding</keyword>
<organism evidence="12 13">
    <name type="scientific">Rhodococcoides trifolii</name>
    <dbReference type="NCBI Taxonomy" id="908250"/>
    <lineage>
        <taxon>Bacteria</taxon>
        <taxon>Bacillati</taxon>
        <taxon>Actinomycetota</taxon>
        <taxon>Actinomycetes</taxon>
        <taxon>Mycobacteriales</taxon>
        <taxon>Nocardiaceae</taxon>
        <taxon>Rhodococcoides</taxon>
    </lineage>
</organism>
<evidence type="ECO:0000313" key="13">
    <source>
        <dbReference type="Proteomes" id="UP000654257"/>
    </source>
</evidence>
<evidence type="ECO:0000256" key="1">
    <source>
        <dbReference type="ARBA" id="ARBA00022722"/>
    </source>
</evidence>
<evidence type="ECO:0000256" key="6">
    <source>
        <dbReference type="ARBA" id="ARBA00022839"/>
    </source>
</evidence>
<gene>
    <name evidence="10 12" type="primary">recC</name>
    <name evidence="12" type="ORF">GCM10007304_12590</name>
</gene>
<dbReference type="Gene3D" id="3.40.50.10930">
    <property type="match status" value="1"/>
</dbReference>
<dbReference type="InterPro" id="IPR041500">
    <property type="entry name" value="RecC_C"/>
</dbReference>
<comment type="subunit">
    <text evidence="10">Heterotrimer of RecB, RecC and RecD. All subunits contribute to DNA-binding.</text>
</comment>
<comment type="similarity">
    <text evidence="10">Belongs to the RecC family.</text>
</comment>
<keyword evidence="3 10" id="KW-0227">DNA damage</keyword>
<dbReference type="InterPro" id="IPR006697">
    <property type="entry name" value="RecC"/>
</dbReference>
<protein>
    <recommendedName>
        <fullName evidence="10">RecBCD enzyme subunit RecC</fullName>
    </recommendedName>
    <alternativeName>
        <fullName evidence="10">Exonuclease V subunit RecC</fullName>
        <shortName evidence="10">ExoV subunit RecC</shortName>
    </alternativeName>
    <alternativeName>
        <fullName evidence="10">Helicase/nuclease RecBCD subunit RecC</fullName>
    </alternativeName>
</protein>
<dbReference type="GO" id="GO:0000724">
    <property type="term" value="P:double-strand break repair via homologous recombination"/>
    <property type="evidence" value="ECO:0007669"/>
    <property type="project" value="UniProtKB-UniRule"/>
</dbReference>
<comment type="caution">
    <text evidence="12">The sequence shown here is derived from an EMBL/GenBank/DDBJ whole genome shotgun (WGS) entry which is preliminary data.</text>
</comment>
<dbReference type="GO" id="GO:0003677">
    <property type="term" value="F:DNA binding"/>
    <property type="evidence" value="ECO:0007669"/>
    <property type="project" value="UniProtKB-UniRule"/>
</dbReference>
<dbReference type="EMBL" id="BMCU01000001">
    <property type="protein sequence ID" value="GGG00168.1"/>
    <property type="molecule type" value="Genomic_DNA"/>
</dbReference>
<evidence type="ECO:0000256" key="2">
    <source>
        <dbReference type="ARBA" id="ARBA00022741"/>
    </source>
</evidence>
<dbReference type="HAMAP" id="MF_01486">
    <property type="entry name" value="RecC"/>
    <property type="match status" value="1"/>
</dbReference>
<evidence type="ECO:0000256" key="10">
    <source>
        <dbReference type="HAMAP-Rule" id="MF_01486"/>
    </source>
</evidence>
<dbReference type="GO" id="GO:0005524">
    <property type="term" value="F:ATP binding"/>
    <property type="evidence" value="ECO:0007669"/>
    <property type="project" value="UniProtKB-UniRule"/>
</dbReference>
<dbReference type="InterPro" id="IPR027417">
    <property type="entry name" value="P-loop_NTPase"/>
</dbReference>
<keyword evidence="2 10" id="KW-0547">Nucleotide-binding</keyword>
<dbReference type="Proteomes" id="UP000654257">
    <property type="component" value="Unassembled WGS sequence"/>
</dbReference>
<sequence>MRGSLSDPPATVQGMLILHRAERSGTLADALGQVLSTPLADPFTREIVSVPAKGVERWLNQRLSTVLGTSTGDGIAANIDFPTPTRLVDTAISAASGLEADDDPWSPGRVLWATLAVIDDSLSEPWCAVLARHLGYDSSTGSTEGYRAGRRWATAAHVTDLLRGYAAARPQMLIDWSAGAYTDGVGESLPSDLLWQAELWQRLRTRIGSPSPAERLGEACDALRRQPDLVDFPERLSLFGPTRLSADQLQVVSALATGRDVHLWIPHPSPAMWTSLATKPTHLRRSADNTALDVPHPLLSSLARDVRELQVRLGSLDVEDVHHEAVDAPATLLGRIQDDIRLDRTPTTSATLDGTVQVHACHGAPRQVEVLRECLLHLFTEDPTLEPRDVLVLCPDVETYAPLVRATFGQGLLGHPGHRLRVRLADRGLRQTNPLLASVATFLELAEGRVTASQVLDLATSAPVRTMFRFTDDDLERLREWTHASGARWGIGSRQREAYGLGDFPQNTFNTAVDRILLGVAADETDNSWLDLALPLDDVDGNDIDLAGRFAEMVDRLAVVLRDLQGPQTVSDWIRVLRRSLDLLTDVRVADQWQVAGAHRELADATEHGATTELRLADVRAMLASRLAGRPTRANFRTGELTVCTMVPMRSVPHRVVVLLGLDDDVFPRTSNTDGDDVLARNPLVGERDLRSEDRQLLLDAVMSASDRLLLFYTGADPVSGVSKPPAIPLSELLDVVTLTAGADPVQRHPLQPFDPRNFDAVTPFSFDTGALAGARASRRPSEPIPPFLPSPLPEMPTGDVNLSDLVAFVQNPTQAFLRQRLRFRVPEVDDDIADALDVELAPLSRWNIGDRMLSAVLGGTELSEFAAAEWRRGTLPPFKQGARQLNFIESGVMALAAASRSVHVGAPTSVDVAVDLGDGRRITGTIPGIHGYVVARTRYSTLGPKHRLEAWVHLLALSAYAPDGIWEAVTTGKGKRSIPISRSTMSAPAHAVDILRQLVDLRDRGMAAPLPMATDSTAVYAERRARGVNADAALTAASETFSDKFGDNTDRSIVYVYGKSPTLASLGDGPPEGDEASWSDDPTRFGALAFRLWRPLLDRETQGQP</sequence>
<evidence type="ECO:0000259" key="11">
    <source>
        <dbReference type="Pfam" id="PF17946"/>
    </source>
</evidence>
<keyword evidence="5 10" id="KW-0347">Helicase</keyword>